<evidence type="ECO:0000313" key="1">
    <source>
        <dbReference type="EMBL" id="GAA4447141.1"/>
    </source>
</evidence>
<evidence type="ECO:0000313" key="2">
    <source>
        <dbReference type="Proteomes" id="UP001500840"/>
    </source>
</evidence>
<organism evidence="1 2">
    <name type="scientific">Novipirellula rosea</name>
    <dbReference type="NCBI Taxonomy" id="1031540"/>
    <lineage>
        <taxon>Bacteria</taxon>
        <taxon>Pseudomonadati</taxon>
        <taxon>Planctomycetota</taxon>
        <taxon>Planctomycetia</taxon>
        <taxon>Pirellulales</taxon>
        <taxon>Pirellulaceae</taxon>
        <taxon>Novipirellula</taxon>
    </lineage>
</organism>
<dbReference type="Proteomes" id="UP001500840">
    <property type="component" value="Unassembled WGS sequence"/>
</dbReference>
<proteinExistence type="predicted"/>
<protein>
    <submittedName>
        <fullName evidence="1">Uncharacterized protein</fullName>
    </submittedName>
</protein>
<reference evidence="2" key="1">
    <citation type="journal article" date="2019" name="Int. J. Syst. Evol. Microbiol.">
        <title>The Global Catalogue of Microorganisms (GCM) 10K type strain sequencing project: providing services to taxonomists for standard genome sequencing and annotation.</title>
        <authorList>
            <consortium name="The Broad Institute Genomics Platform"/>
            <consortium name="The Broad Institute Genome Sequencing Center for Infectious Disease"/>
            <person name="Wu L."/>
            <person name="Ma J."/>
        </authorList>
    </citation>
    <scope>NUCLEOTIDE SEQUENCE [LARGE SCALE GENOMIC DNA]</scope>
    <source>
        <strain evidence="2">JCM 17759</strain>
    </source>
</reference>
<dbReference type="EMBL" id="BAABGA010000010">
    <property type="protein sequence ID" value="GAA4447141.1"/>
    <property type="molecule type" value="Genomic_DNA"/>
</dbReference>
<accession>A0ABP8MCB9</accession>
<sequence>MDANIQLGECSTACRTGSHTKKEEKSQEHGYLTWITAEITEYGQGDRHLQKTGCRTSVNLMVRRILAFAEAF</sequence>
<comment type="caution">
    <text evidence="1">The sequence shown here is derived from an EMBL/GenBank/DDBJ whole genome shotgun (WGS) entry which is preliminary data.</text>
</comment>
<gene>
    <name evidence="1" type="ORF">GCM10023156_08850</name>
</gene>
<keyword evidence="2" id="KW-1185">Reference proteome</keyword>
<name>A0ABP8MCB9_9BACT</name>